<dbReference type="EMBL" id="CP042906">
    <property type="protein sequence ID" value="QEX16161.1"/>
    <property type="molecule type" value="Genomic_DNA"/>
</dbReference>
<dbReference type="GO" id="GO:0045271">
    <property type="term" value="C:respiratory chain complex I"/>
    <property type="evidence" value="ECO:0007669"/>
    <property type="project" value="InterPro"/>
</dbReference>
<dbReference type="PANTHER" id="PTHR12910:SF2">
    <property type="entry name" value="NADH DEHYDROGENASE [UBIQUINONE] 1 ALPHA SUBCOMPLEX SUBUNIT 12"/>
    <property type="match status" value="1"/>
</dbReference>
<feature type="compositionally biased region" description="Basic and acidic residues" evidence="1">
    <location>
        <begin position="99"/>
        <end position="108"/>
    </location>
</feature>
<dbReference type="InterPro" id="IPR007763">
    <property type="entry name" value="NDUFA12"/>
</dbReference>
<name>A0A5J6MGA3_9PROT</name>
<keyword evidence="3" id="KW-1185">Reference proteome</keyword>
<dbReference type="AlphaFoldDB" id="A0A5J6MGA3"/>
<gene>
    <name evidence="2" type="ORF">FRZ44_14530</name>
</gene>
<feature type="region of interest" description="Disordered" evidence="1">
    <location>
        <begin position="59"/>
        <end position="116"/>
    </location>
</feature>
<dbReference type="GO" id="GO:0006979">
    <property type="term" value="P:response to oxidative stress"/>
    <property type="evidence" value="ECO:0007669"/>
    <property type="project" value="TreeGrafter"/>
</dbReference>
<dbReference type="Proteomes" id="UP000326202">
    <property type="component" value="Chromosome"/>
</dbReference>
<dbReference type="NCBIfam" id="NF006040">
    <property type="entry name" value="PRK08183.1"/>
    <property type="match status" value="1"/>
</dbReference>
<dbReference type="Pfam" id="PF05071">
    <property type="entry name" value="NDUFA12"/>
    <property type="match status" value="1"/>
</dbReference>
<proteinExistence type="predicted"/>
<organism evidence="2 3">
    <name type="scientific">Hypericibacter terrae</name>
    <dbReference type="NCBI Taxonomy" id="2602015"/>
    <lineage>
        <taxon>Bacteria</taxon>
        <taxon>Pseudomonadati</taxon>
        <taxon>Pseudomonadota</taxon>
        <taxon>Alphaproteobacteria</taxon>
        <taxon>Rhodospirillales</taxon>
        <taxon>Dongiaceae</taxon>
        <taxon>Hypericibacter</taxon>
    </lineage>
</organism>
<dbReference type="RefSeq" id="WP_151176552.1">
    <property type="nucleotide sequence ID" value="NZ_CP042906.1"/>
</dbReference>
<dbReference type="KEGG" id="htq:FRZ44_14530"/>
<protein>
    <submittedName>
        <fullName evidence="2">NADH dehydrogenase</fullName>
    </submittedName>
</protein>
<dbReference type="OrthoDB" id="9795340at2"/>
<evidence type="ECO:0000313" key="2">
    <source>
        <dbReference type="EMBL" id="QEX16161.1"/>
    </source>
</evidence>
<evidence type="ECO:0000256" key="1">
    <source>
        <dbReference type="SAM" id="MobiDB-lite"/>
    </source>
</evidence>
<evidence type="ECO:0000313" key="3">
    <source>
        <dbReference type="Proteomes" id="UP000326202"/>
    </source>
</evidence>
<reference evidence="2 3" key="1">
    <citation type="submission" date="2019-08" db="EMBL/GenBank/DDBJ databases">
        <title>Hyperibacter terrae gen. nov., sp. nov. and Hyperibacter viscosus sp. nov., two new members in the family Rhodospirillaceae isolated from the rhizosphere of Hypericum perforatum.</title>
        <authorList>
            <person name="Noviana Z."/>
        </authorList>
    </citation>
    <scope>NUCLEOTIDE SEQUENCE [LARGE SCALE GENOMIC DNA]</scope>
    <source>
        <strain evidence="2 3">R5913</strain>
    </source>
</reference>
<feature type="compositionally biased region" description="Basic and acidic residues" evidence="1">
    <location>
        <begin position="71"/>
        <end position="82"/>
    </location>
</feature>
<sequence length="116" mass="13283">MSLGTRLYTLLWGVPVGTDRYGNRYFRGKRLLHNRERRWVLYNGAPEASKVPAEWHGWLHGSPVPPPTGNEPHRPWQKEHEPNLTGTSLAYRPPGHVLEGGHRAKASDDYEPWVPN</sequence>
<dbReference type="PANTHER" id="PTHR12910">
    <property type="entry name" value="NADH-UBIQUINONE OXIDOREDUCTASE SUBUNIT B17.2"/>
    <property type="match status" value="1"/>
</dbReference>
<accession>A0A5J6MGA3</accession>